<gene>
    <name evidence="3" type="ordered locus">Daro_2516</name>
</gene>
<dbReference type="HOGENOM" id="CLU_007727_8_1_4"/>
<reference evidence="3" key="1">
    <citation type="submission" date="2005-08" db="EMBL/GenBank/DDBJ databases">
        <title>Complete sequence of Dechloromonas aromatica RCB.</title>
        <authorList>
            <person name="Salinero K.K."/>
            <person name="Copeland A."/>
            <person name="Lucas S."/>
            <person name="Lapidus A."/>
            <person name="Barry K."/>
            <person name="Detter J.C."/>
            <person name="Glavina T."/>
            <person name="Hammon N."/>
            <person name="Israni S."/>
            <person name="Pitluck S."/>
            <person name="Di Bartolo G."/>
            <person name="Trong S."/>
            <person name="Schmutz J."/>
            <person name="Larimer F."/>
            <person name="Land M."/>
            <person name="Ivanova N."/>
            <person name="Richardson P."/>
        </authorList>
    </citation>
    <scope>NUCLEOTIDE SEQUENCE</scope>
    <source>
        <strain evidence="3">RCB</strain>
    </source>
</reference>
<dbReference type="KEGG" id="dar:Daro_2516"/>
<dbReference type="Pfam" id="PF00850">
    <property type="entry name" value="Hist_deacetyl"/>
    <property type="match status" value="1"/>
</dbReference>
<sequence length="321" mass="35724">MRRFVRCFAEREQVTTTAFITHRDCQLHDMGSHHPECPQRLTAINDHLIAQGIDAYFTYYDAPLATFEQLLRVHPASHLERIKRASPELGVVHLDPDTAMNPHTWQAALRAAGAGCMAVDLVLNKEVENAFCAVRPPGHHCEKATPMGFCFFNNIGVAARHALKVHGLERVAIIDFDVHHGNGTEDCFAGDEQVLMCSIFQHPFYPYSGADKPAANMCNVPLAAGCGGEEFRDAVMQVWTPRLKEFKPQMIFISAGFDGHYEDDMGGLKLVEKDFAWCTEHLKKLAAEMCEKRIVSMLEGGYVMTSLARSVGAHLRALADL</sequence>
<comment type="similarity">
    <text evidence="1">Belongs to the histone deacetylase family.</text>
</comment>
<proteinExistence type="inferred from homology"/>
<evidence type="ECO:0000313" key="3">
    <source>
        <dbReference type="EMBL" id="AAZ47249.1"/>
    </source>
</evidence>
<dbReference type="PRINTS" id="PR01270">
    <property type="entry name" value="HDASUPER"/>
</dbReference>
<dbReference type="InterPro" id="IPR023801">
    <property type="entry name" value="His_deacetylse_dom"/>
</dbReference>
<protein>
    <submittedName>
        <fullName evidence="3">Histone deacetylase superfamily</fullName>
    </submittedName>
</protein>
<dbReference type="AlphaFoldDB" id="Q47D32"/>
<evidence type="ECO:0000256" key="1">
    <source>
        <dbReference type="ARBA" id="ARBA00005947"/>
    </source>
</evidence>
<evidence type="ECO:0000259" key="2">
    <source>
        <dbReference type="Pfam" id="PF00850"/>
    </source>
</evidence>
<dbReference type="eggNOG" id="COG0123">
    <property type="taxonomic scope" value="Bacteria"/>
</dbReference>
<organism evidence="3">
    <name type="scientific">Dechloromonas aromatica (strain RCB)</name>
    <dbReference type="NCBI Taxonomy" id="159087"/>
    <lineage>
        <taxon>Bacteria</taxon>
        <taxon>Pseudomonadati</taxon>
        <taxon>Pseudomonadota</taxon>
        <taxon>Betaproteobacteria</taxon>
        <taxon>Rhodocyclales</taxon>
        <taxon>Azonexaceae</taxon>
        <taxon>Dechloromonas</taxon>
    </lineage>
</organism>
<dbReference type="InterPro" id="IPR037138">
    <property type="entry name" value="His_deacetylse_dom_sf"/>
</dbReference>
<dbReference type="PANTHER" id="PTHR10625:SF10">
    <property type="entry name" value="HISTONE DEACETYLASE HDAC1"/>
    <property type="match status" value="1"/>
</dbReference>
<name>Q47D32_DECAR</name>
<dbReference type="InterPro" id="IPR023696">
    <property type="entry name" value="Ureohydrolase_dom_sf"/>
</dbReference>
<dbReference type="STRING" id="159087.Daro_2516"/>
<dbReference type="SUPFAM" id="SSF52768">
    <property type="entry name" value="Arginase/deacetylase"/>
    <property type="match status" value="1"/>
</dbReference>
<dbReference type="InterPro" id="IPR000286">
    <property type="entry name" value="HDACs"/>
</dbReference>
<dbReference type="EMBL" id="CP000089">
    <property type="protein sequence ID" value="AAZ47249.1"/>
    <property type="molecule type" value="Genomic_DNA"/>
</dbReference>
<feature type="domain" description="Histone deacetylase" evidence="2">
    <location>
        <begin position="34"/>
        <end position="318"/>
    </location>
</feature>
<dbReference type="CDD" id="cd11599">
    <property type="entry name" value="HDAC_classII_2"/>
    <property type="match status" value="1"/>
</dbReference>
<accession>Q47D32</accession>
<dbReference type="GO" id="GO:0040029">
    <property type="term" value="P:epigenetic regulation of gene expression"/>
    <property type="evidence" value="ECO:0007669"/>
    <property type="project" value="TreeGrafter"/>
</dbReference>
<dbReference type="GO" id="GO:0004407">
    <property type="term" value="F:histone deacetylase activity"/>
    <property type="evidence" value="ECO:0007669"/>
    <property type="project" value="TreeGrafter"/>
</dbReference>
<dbReference type="PANTHER" id="PTHR10625">
    <property type="entry name" value="HISTONE DEACETYLASE HDAC1-RELATED"/>
    <property type="match status" value="1"/>
</dbReference>
<dbReference type="Gene3D" id="3.40.800.20">
    <property type="entry name" value="Histone deacetylase domain"/>
    <property type="match status" value="1"/>
</dbReference>